<name>A0A6G4W4Q3_9HYPH</name>
<organism evidence="2 3">
    <name type="scientific">Allomesorhizobium camelthorni</name>
    <dbReference type="NCBI Taxonomy" id="475069"/>
    <lineage>
        <taxon>Bacteria</taxon>
        <taxon>Pseudomonadati</taxon>
        <taxon>Pseudomonadota</taxon>
        <taxon>Alphaproteobacteria</taxon>
        <taxon>Hyphomicrobiales</taxon>
        <taxon>Phyllobacteriaceae</taxon>
        <taxon>Allomesorhizobium</taxon>
    </lineage>
</organism>
<dbReference type="Proteomes" id="UP001642900">
    <property type="component" value="Unassembled WGS sequence"/>
</dbReference>
<protein>
    <submittedName>
        <fullName evidence="2">Thermonuclease family protein</fullName>
    </submittedName>
</protein>
<gene>
    <name evidence="2" type="ORF">G6N73_00805</name>
</gene>
<dbReference type="EMBL" id="JAAKZF010000001">
    <property type="protein sequence ID" value="NGO49725.1"/>
    <property type="molecule type" value="Genomic_DNA"/>
</dbReference>
<accession>A0A6G4W4Q3</accession>
<dbReference type="InterPro" id="IPR035437">
    <property type="entry name" value="SNase_OB-fold_sf"/>
</dbReference>
<proteinExistence type="predicted"/>
<dbReference type="AlphaFoldDB" id="A0A6G4W4Q3"/>
<dbReference type="SUPFAM" id="SSF50199">
    <property type="entry name" value="Staphylococcal nuclease"/>
    <property type="match status" value="1"/>
</dbReference>
<keyword evidence="1" id="KW-0732">Signal</keyword>
<keyword evidence="3" id="KW-1185">Reference proteome</keyword>
<evidence type="ECO:0000313" key="3">
    <source>
        <dbReference type="Proteomes" id="UP001642900"/>
    </source>
</evidence>
<evidence type="ECO:0000313" key="2">
    <source>
        <dbReference type="EMBL" id="NGO49725.1"/>
    </source>
</evidence>
<sequence>MDSPTPFPSLTRVLQAMLAAAFFLSPAVSAEAAKRFKGPVEATVIEIIDGDTFLAEAHVWPGHSVRVNIRVRGIDAPEMKSRCERERLAALHARAVLAELLGAGAVSISNIGGAKYYGRVLADVATPDGSAVSEMMLARDIVRPYRGGKRRSWCG</sequence>
<feature type="signal peptide" evidence="1">
    <location>
        <begin position="1"/>
        <end position="30"/>
    </location>
</feature>
<dbReference type="Gene3D" id="2.40.50.90">
    <property type="match status" value="1"/>
</dbReference>
<reference evidence="2 3" key="1">
    <citation type="submission" date="2020-02" db="EMBL/GenBank/DDBJ databases">
        <title>Genome sequence of strain CCNWXJ40-4.</title>
        <authorList>
            <person name="Gao J."/>
            <person name="Sun J."/>
        </authorList>
    </citation>
    <scope>NUCLEOTIDE SEQUENCE [LARGE SCALE GENOMIC DNA]</scope>
    <source>
        <strain evidence="2 3">CCNWXJ 40-4</strain>
    </source>
</reference>
<evidence type="ECO:0000256" key="1">
    <source>
        <dbReference type="SAM" id="SignalP"/>
    </source>
</evidence>
<dbReference type="RefSeq" id="WP_165021819.1">
    <property type="nucleotide sequence ID" value="NZ_JAAKZF010000001.1"/>
</dbReference>
<feature type="chain" id="PRO_5026131257" evidence="1">
    <location>
        <begin position="31"/>
        <end position="155"/>
    </location>
</feature>
<comment type="caution">
    <text evidence="2">The sequence shown here is derived from an EMBL/GenBank/DDBJ whole genome shotgun (WGS) entry which is preliminary data.</text>
</comment>